<dbReference type="InterPro" id="IPR035906">
    <property type="entry name" value="MetI-like_sf"/>
</dbReference>
<feature type="transmembrane region" description="Helical" evidence="8">
    <location>
        <begin position="143"/>
        <end position="163"/>
    </location>
</feature>
<dbReference type="Gene3D" id="1.10.3720.10">
    <property type="entry name" value="MetI-like"/>
    <property type="match status" value="1"/>
</dbReference>
<evidence type="ECO:0000256" key="7">
    <source>
        <dbReference type="ARBA" id="ARBA00023136"/>
    </source>
</evidence>
<comment type="caution">
    <text evidence="10">The sequence shown here is derived from an EMBL/GenBank/DDBJ whole genome shotgun (WGS) entry which is preliminary data.</text>
</comment>
<evidence type="ECO:0000256" key="4">
    <source>
        <dbReference type="ARBA" id="ARBA00022519"/>
    </source>
</evidence>
<evidence type="ECO:0000256" key="8">
    <source>
        <dbReference type="RuleBase" id="RU363032"/>
    </source>
</evidence>
<dbReference type="CDD" id="cd06261">
    <property type="entry name" value="TM_PBP2"/>
    <property type="match status" value="1"/>
</dbReference>
<dbReference type="EMBL" id="NEVV01000001">
    <property type="protein sequence ID" value="OZI80400.1"/>
    <property type="molecule type" value="Genomic_DNA"/>
</dbReference>
<proteinExistence type="inferred from homology"/>
<feature type="transmembrane region" description="Helical" evidence="8">
    <location>
        <begin position="244"/>
        <end position="267"/>
    </location>
</feature>
<evidence type="ECO:0000256" key="3">
    <source>
        <dbReference type="ARBA" id="ARBA00022475"/>
    </source>
</evidence>
<feature type="transmembrane region" description="Helical" evidence="8">
    <location>
        <begin position="20"/>
        <end position="44"/>
    </location>
</feature>
<dbReference type="PANTHER" id="PTHR43357">
    <property type="entry name" value="INNER MEMBRANE ABC TRANSPORTER PERMEASE PROTEIN YDCV"/>
    <property type="match status" value="1"/>
</dbReference>
<keyword evidence="5 8" id="KW-0812">Transmembrane</keyword>
<evidence type="ECO:0000256" key="5">
    <source>
        <dbReference type="ARBA" id="ARBA00022692"/>
    </source>
</evidence>
<dbReference type="PROSITE" id="PS50928">
    <property type="entry name" value="ABC_TM1"/>
    <property type="match status" value="1"/>
</dbReference>
<comment type="subcellular location">
    <subcellularLocation>
        <location evidence="1">Cell inner membrane</location>
        <topology evidence="1">Multi-pass membrane protein</topology>
    </subcellularLocation>
    <subcellularLocation>
        <location evidence="8">Cell membrane</location>
        <topology evidence="8">Multi-pass membrane protein</topology>
    </subcellularLocation>
</comment>
<dbReference type="SUPFAM" id="SSF161098">
    <property type="entry name" value="MetI-like"/>
    <property type="match status" value="1"/>
</dbReference>
<reference evidence="10 11" key="1">
    <citation type="submission" date="2017-05" db="EMBL/GenBank/DDBJ databases">
        <title>Complete and WGS of Bordetella genogroups.</title>
        <authorList>
            <person name="Spilker T."/>
            <person name="Lipuma J."/>
        </authorList>
    </citation>
    <scope>NUCLEOTIDE SEQUENCE [LARGE SCALE GENOMIC DNA]</scope>
    <source>
        <strain evidence="10 11">AU3139</strain>
    </source>
</reference>
<keyword evidence="7 8" id="KW-0472">Membrane</keyword>
<protein>
    <submittedName>
        <fullName evidence="10">Polyamine ABC transporter permease</fullName>
    </submittedName>
</protein>
<evidence type="ECO:0000256" key="2">
    <source>
        <dbReference type="ARBA" id="ARBA00022448"/>
    </source>
</evidence>
<name>A0ABX4FDY3_9BORD</name>
<feature type="transmembrane region" description="Helical" evidence="8">
    <location>
        <begin position="111"/>
        <end position="131"/>
    </location>
</feature>
<sequence length="279" mass="29896">MEPHMTPARPAARLHPGKCLLHAAAWIAITYMMVPLAVIIATSFNESNRLAFPPQGFSLKWYTAFLSDPTYIDSILNSTQLALGATVIALVLGTAAALAMARGQFPGRSALLTLLMSPLVLPNIVIGAALLQFASMLGFARTFTSLLAGHVILVLPYVVRLVLSSFSGLNRSLEEASQDLGASPFSTFFRITLPQIKPGIVSGGLFAFVVSWVNVELSIFNTSPQLSLLPVKILNYVEYTVDPLIAAVSASTIYVAIVMVLLIDAFIGIDKFANARAES</sequence>
<keyword evidence="3" id="KW-1003">Cell membrane</keyword>
<dbReference type="InterPro" id="IPR000515">
    <property type="entry name" value="MetI-like"/>
</dbReference>
<dbReference type="PANTHER" id="PTHR43357:SF4">
    <property type="entry name" value="INNER MEMBRANE ABC TRANSPORTER PERMEASE PROTEIN YDCV"/>
    <property type="match status" value="1"/>
</dbReference>
<feature type="domain" description="ABC transmembrane type-1" evidence="9">
    <location>
        <begin position="75"/>
        <end position="263"/>
    </location>
</feature>
<evidence type="ECO:0000313" key="11">
    <source>
        <dbReference type="Proteomes" id="UP000216524"/>
    </source>
</evidence>
<keyword evidence="11" id="KW-1185">Reference proteome</keyword>
<comment type="similarity">
    <text evidence="8">Belongs to the binding-protein-dependent transport system permease family.</text>
</comment>
<dbReference type="Pfam" id="PF00528">
    <property type="entry name" value="BPD_transp_1"/>
    <property type="match status" value="1"/>
</dbReference>
<evidence type="ECO:0000313" key="10">
    <source>
        <dbReference type="EMBL" id="OZI80400.1"/>
    </source>
</evidence>
<evidence type="ECO:0000256" key="1">
    <source>
        <dbReference type="ARBA" id="ARBA00004429"/>
    </source>
</evidence>
<organism evidence="10 11">
    <name type="scientific">Bordetella genomosp. 6</name>
    <dbReference type="NCBI Taxonomy" id="463024"/>
    <lineage>
        <taxon>Bacteria</taxon>
        <taxon>Pseudomonadati</taxon>
        <taxon>Pseudomonadota</taxon>
        <taxon>Betaproteobacteria</taxon>
        <taxon>Burkholderiales</taxon>
        <taxon>Alcaligenaceae</taxon>
        <taxon>Bordetella</taxon>
    </lineage>
</organism>
<evidence type="ECO:0000256" key="6">
    <source>
        <dbReference type="ARBA" id="ARBA00022989"/>
    </source>
</evidence>
<keyword evidence="4" id="KW-0997">Cell inner membrane</keyword>
<keyword evidence="6 8" id="KW-1133">Transmembrane helix</keyword>
<evidence type="ECO:0000259" key="9">
    <source>
        <dbReference type="PROSITE" id="PS50928"/>
    </source>
</evidence>
<dbReference type="Proteomes" id="UP000216524">
    <property type="component" value="Unassembled WGS sequence"/>
</dbReference>
<accession>A0ABX4FDY3</accession>
<keyword evidence="2 8" id="KW-0813">Transport</keyword>
<feature type="transmembrane region" description="Helical" evidence="8">
    <location>
        <begin position="81"/>
        <end position="99"/>
    </location>
</feature>
<feature type="transmembrane region" description="Helical" evidence="8">
    <location>
        <begin position="200"/>
        <end position="220"/>
    </location>
</feature>
<gene>
    <name evidence="10" type="ORF">CAL23_01315</name>
</gene>